<sequence>MPQAVKLSDALITAAGIHGVTQRRSIPKQIEYWAFLGKMAEENSDLPPRFVTNTLLAKAEAEAGGVQEYTFG</sequence>
<dbReference type="Pfam" id="PF11903">
    <property type="entry name" value="ParD_like"/>
    <property type="match status" value="1"/>
</dbReference>
<dbReference type="InterPro" id="IPR021831">
    <property type="entry name" value="ParD-like"/>
</dbReference>
<reference evidence="1" key="1">
    <citation type="submission" date="2019-02" db="EMBL/GenBank/DDBJ databases">
        <authorList>
            <person name="Gruber-Vodicka R. H."/>
            <person name="Seah K. B. B."/>
        </authorList>
    </citation>
    <scope>NUCLEOTIDE SEQUENCE</scope>
    <source>
        <strain evidence="1">BECK_M7</strain>
    </source>
</reference>
<evidence type="ECO:0000313" key="1">
    <source>
        <dbReference type="EMBL" id="VFJ94281.1"/>
    </source>
</evidence>
<dbReference type="EMBL" id="CAADFF010000056">
    <property type="protein sequence ID" value="VFJ94281.1"/>
    <property type="molecule type" value="Genomic_DNA"/>
</dbReference>
<protein>
    <submittedName>
        <fullName evidence="1">ParD-like antitoxin of type II toxin-antitoxin system</fullName>
    </submittedName>
</protein>
<dbReference type="AlphaFoldDB" id="A0A450UP21"/>
<gene>
    <name evidence="1" type="ORF">BECKLFY1418B_GA0070995_105618</name>
</gene>
<accession>A0A450UP21</accession>
<organism evidence="1">
    <name type="scientific">Candidatus Kentrum sp. LFY</name>
    <dbReference type="NCBI Taxonomy" id="2126342"/>
    <lineage>
        <taxon>Bacteria</taxon>
        <taxon>Pseudomonadati</taxon>
        <taxon>Pseudomonadota</taxon>
        <taxon>Gammaproteobacteria</taxon>
        <taxon>Candidatus Kentrum</taxon>
    </lineage>
</organism>
<name>A0A450UP21_9GAMM</name>
<proteinExistence type="predicted"/>